<accession>A0A9D4IPU9</accession>
<sequence length="829" mass="89551">MKFVNTDKAVSVTTSYNVRLDIRVCSGRTELSCLVKIQLLVLLEDQATAIAVDVLSFLMQDLERPTLLGQLLSIMAVVKVVVPEPEALVLQQMVLGTGHLNQLQSKVENANTVTPVHATALSNVQMVTRASFWTQRRLAGAVKIIQNLENANTVEPVSATTHLNVWPVTLASSLTELHSESAVKMHQNKLANTALPGFATTTLNALLDILPVFVGCGWFATKLLKRCELTGFCNENVKCPAGHTCSFMDTGLGKCCKNGPEVYKGHRTKRSLNDKRKDLKSGEIKDAMKKKESMKCKHGGAGFCNDALNIKCQAGYTCHFADGNSLGKCCKDVPASVAKTCQVSQRVDCVSCNDTSLSKCCKDVPGVVRKVPTGSKNQQRRRVGSTDEDVDKPDRNGRTRKNKKSKDGTNNDDIDVEGVPNSRDILQGTGSTGGTTSSMGNGSPETPVIEVVPQIKDILQGTKSAGGTSSSIGNGPPETAIIVFSEDGICIYGQAGFCDSLSKCSNGYSCKYPDGKSIGKCCKNAPGPETLPATGTSHPSSGDFEEILPSGLDSDNVRANQPSKTVEPLINDQAAAHTGDLDDIVKNRIAIEQVDVPGKSQNDGIGFDNVVGNQPPTTVVPLINNHGAPIIGDLEDFVNRRIDIEQVDARENVPSADLDSDNEDAYQPPNTVVPLINDQGAPIIGYLADVEKKRLDIEQVDARENVESGGDEGNSYLETVPNTTPEANPDFDLDAFMKGQLNMKQETDVDNVPSGEEEEDLPEDPEKKKNDYDDQIEEEDDGWGCRVGDSLMKKHRSLIECKKDADCPKVTHPGVAYCHYNVCCQRTRP</sequence>
<gene>
    <name evidence="2" type="ORF">DPMN_160152</name>
</gene>
<evidence type="ECO:0000313" key="2">
    <source>
        <dbReference type="EMBL" id="KAH3782240.1"/>
    </source>
</evidence>
<organism evidence="2 3">
    <name type="scientific">Dreissena polymorpha</name>
    <name type="common">Zebra mussel</name>
    <name type="synonym">Mytilus polymorpha</name>
    <dbReference type="NCBI Taxonomy" id="45954"/>
    <lineage>
        <taxon>Eukaryota</taxon>
        <taxon>Metazoa</taxon>
        <taxon>Spiralia</taxon>
        <taxon>Lophotrochozoa</taxon>
        <taxon>Mollusca</taxon>
        <taxon>Bivalvia</taxon>
        <taxon>Autobranchia</taxon>
        <taxon>Heteroconchia</taxon>
        <taxon>Euheterodonta</taxon>
        <taxon>Imparidentia</taxon>
        <taxon>Neoheterodontei</taxon>
        <taxon>Myida</taxon>
        <taxon>Dreissenoidea</taxon>
        <taxon>Dreissenidae</taxon>
        <taxon>Dreissena</taxon>
    </lineage>
</organism>
<feature type="region of interest" description="Disordered" evidence="1">
    <location>
        <begin position="371"/>
        <end position="447"/>
    </location>
</feature>
<dbReference type="EMBL" id="JAIWYP010000008">
    <property type="protein sequence ID" value="KAH3782240.1"/>
    <property type="molecule type" value="Genomic_DNA"/>
</dbReference>
<reference evidence="2" key="2">
    <citation type="submission" date="2020-11" db="EMBL/GenBank/DDBJ databases">
        <authorList>
            <person name="McCartney M.A."/>
            <person name="Auch B."/>
            <person name="Kono T."/>
            <person name="Mallez S."/>
            <person name="Becker A."/>
            <person name="Gohl D.M."/>
            <person name="Silverstein K.A.T."/>
            <person name="Koren S."/>
            <person name="Bechman K.B."/>
            <person name="Herman A."/>
            <person name="Abrahante J.E."/>
            <person name="Garbe J."/>
        </authorList>
    </citation>
    <scope>NUCLEOTIDE SEQUENCE</scope>
    <source>
        <strain evidence="2">Duluth1</strain>
        <tissue evidence="2">Whole animal</tissue>
    </source>
</reference>
<protein>
    <submittedName>
        <fullName evidence="2">Uncharacterized protein</fullName>
    </submittedName>
</protein>
<dbReference type="AlphaFoldDB" id="A0A9D4IPU9"/>
<proteinExistence type="predicted"/>
<keyword evidence="3" id="KW-1185">Reference proteome</keyword>
<feature type="compositionally biased region" description="Low complexity" evidence="1">
    <location>
        <begin position="434"/>
        <end position="443"/>
    </location>
</feature>
<comment type="caution">
    <text evidence="2">The sequence shown here is derived from an EMBL/GenBank/DDBJ whole genome shotgun (WGS) entry which is preliminary data.</text>
</comment>
<name>A0A9D4IPU9_DREPO</name>
<dbReference type="InterPro" id="IPR006150">
    <property type="entry name" value="Cys_repeat_1"/>
</dbReference>
<dbReference type="SMART" id="SM00289">
    <property type="entry name" value="WR1"/>
    <property type="match status" value="3"/>
</dbReference>
<evidence type="ECO:0000256" key="1">
    <source>
        <dbReference type="SAM" id="MobiDB-lite"/>
    </source>
</evidence>
<feature type="compositionally biased region" description="Polar residues" evidence="1">
    <location>
        <begin position="716"/>
        <end position="726"/>
    </location>
</feature>
<feature type="compositionally biased region" description="Acidic residues" evidence="1">
    <location>
        <begin position="773"/>
        <end position="782"/>
    </location>
</feature>
<dbReference type="Proteomes" id="UP000828390">
    <property type="component" value="Unassembled WGS sequence"/>
</dbReference>
<feature type="region of interest" description="Disordered" evidence="1">
    <location>
        <begin position="702"/>
        <end position="730"/>
    </location>
</feature>
<reference evidence="2" key="1">
    <citation type="journal article" date="2019" name="bioRxiv">
        <title>The Genome of the Zebra Mussel, Dreissena polymorpha: A Resource for Invasive Species Research.</title>
        <authorList>
            <person name="McCartney M.A."/>
            <person name="Auch B."/>
            <person name="Kono T."/>
            <person name="Mallez S."/>
            <person name="Zhang Y."/>
            <person name="Obille A."/>
            <person name="Becker A."/>
            <person name="Abrahante J.E."/>
            <person name="Garbe J."/>
            <person name="Badalamenti J.P."/>
            <person name="Herman A."/>
            <person name="Mangelson H."/>
            <person name="Liachko I."/>
            <person name="Sullivan S."/>
            <person name="Sone E.D."/>
            <person name="Koren S."/>
            <person name="Silverstein K.A.T."/>
            <person name="Beckman K.B."/>
            <person name="Gohl D.M."/>
        </authorList>
    </citation>
    <scope>NUCLEOTIDE SEQUENCE</scope>
    <source>
        <strain evidence="2">Duluth1</strain>
        <tissue evidence="2">Whole animal</tissue>
    </source>
</reference>
<evidence type="ECO:0000313" key="3">
    <source>
        <dbReference type="Proteomes" id="UP000828390"/>
    </source>
</evidence>
<feature type="region of interest" description="Disordered" evidence="1">
    <location>
        <begin position="746"/>
        <end position="783"/>
    </location>
</feature>